<gene>
    <name evidence="1" type="ORF">JV46_02900</name>
</gene>
<dbReference type="GO" id="GO:0047938">
    <property type="term" value="F:glucose-6-phosphate 1-epimerase activity"/>
    <property type="evidence" value="ECO:0007669"/>
    <property type="project" value="TreeGrafter"/>
</dbReference>
<comment type="caution">
    <text evidence="1">The sequence shown here is derived from an EMBL/GenBank/DDBJ whole genome shotgun (WGS) entry which is preliminary data.</text>
</comment>
<dbReference type="OrthoDB" id="9772911at2"/>
<dbReference type="PANTHER" id="PTHR11122:SF13">
    <property type="entry name" value="GLUCOSE-6-PHOSPHATE 1-EPIMERASE"/>
    <property type="match status" value="1"/>
</dbReference>
<protein>
    <submittedName>
        <fullName evidence="1">Aldose 1-epimerase-like protein</fullName>
    </submittedName>
</protein>
<dbReference type="GO" id="GO:0030246">
    <property type="term" value="F:carbohydrate binding"/>
    <property type="evidence" value="ECO:0007669"/>
    <property type="project" value="InterPro"/>
</dbReference>
<keyword evidence="2" id="KW-1185">Reference proteome</keyword>
<dbReference type="InterPro" id="IPR014718">
    <property type="entry name" value="GH-type_carb-bd"/>
</dbReference>
<organism evidence="1 2">
    <name type="scientific">Solemya velum gill symbiont</name>
    <dbReference type="NCBI Taxonomy" id="2340"/>
    <lineage>
        <taxon>Bacteria</taxon>
        <taxon>Pseudomonadati</taxon>
        <taxon>Pseudomonadota</taxon>
        <taxon>Gammaproteobacteria</taxon>
        <taxon>sulfur-oxidizing symbionts</taxon>
    </lineage>
</organism>
<dbReference type="PANTHER" id="PTHR11122">
    <property type="entry name" value="APOSPORY-ASSOCIATED PROTEIN C-RELATED"/>
    <property type="match status" value="1"/>
</dbReference>
<accession>A0A0B0H9M2</accession>
<dbReference type="EMBL" id="JRAA01000002">
    <property type="protein sequence ID" value="KHF24579.1"/>
    <property type="molecule type" value="Genomic_DNA"/>
</dbReference>
<dbReference type="GO" id="GO:0005975">
    <property type="term" value="P:carbohydrate metabolic process"/>
    <property type="evidence" value="ECO:0007669"/>
    <property type="project" value="InterPro"/>
</dbReference>
<dbReference type="STRING" id="2340.JV46_02900"/>
<name>A0A0B0H9M2_SOVGS</name>
<dbReference type="eggNOG" id="COG0676">
    <property type="taxonomic scope" value="Bacteria"/>
</dbReference>
<dbReference type="GO" id="GO:0005737">
    <property type="term" value="C:cytoplasm"/>
    <property type="evidence" value="ECO:0007669"/>
    <property type="project" value="TreeGrafter"/>
</dbReference>
<reference evidence="1 2" key="1">
    <citation type="journal article" date="2014" name="BMC Genomics">
        <title>The genome of the intracellular bacterium of the coastal bivalve, Solemya velum: a blueprint for thriving in and out of symbiosis.</title>
        <authorList>
            <person name="Dmytrenko O."/>
            <person name="Russell S.L."/>
            <person name="Loo W.T."/>
            <person name="Fontanez K.M."/>
            <person name="Liao L."/>
            <person name="Roeselers G."/>
            <person name="Sharma R."/>
            <person name="Stewart F.J."/>
            <person name="Newton I.L."/>
            <person name="Woyke T."/>
            <person name="Wu D."/>
            <person name="Lang J.M."/>
            <person name="Eisen J.A."/>
            <person name="Cavanaugh C.M."/>
        </authorList>
    </citation>
    <scope>NUCLEOTIDE SEQUENCE [LARGE SCALE GENOMIC DNA]</scope>
    <source>
        <strain evidence="1 2">WH</strain>
    </source>
</reference>
<proteinExistence type="predicted"/>
<sequence length="92" mass="10042">MQSDNGGDDFSKVVLTAEDGAQAEIYLYGAHVTDWCPAGDDERLFLSERAEFSEGTAIRGGVPVCFPQFADEGPFLKHGFARLGLWELVSTK</sequence>
<dbReference type="InterPro" id="IPR011013">
    <property type="entry name" value="Gal_mutarotase_sf_dom"/>
</dbReference>
<dbReference type="Pfam" id="PF01263">
    <property type="entry name" value="Aldose_epim"/>
    <property type="match status" value="1"/>
</dbReference>
<evidence type="ECO:0000313" key="2">
    <source>
        <dbReference type="Proteomes" id="UP000030856"/>
    </source>
</evidence>
<dbReference type="InterPro" id="IPR008183">
    <property type="entry name" value="Aldose_1/G6P_1-epimerase"/>
</dbReference>
<evidence type="ECO:0000313" key="1">
    <source>
        <dbReference type="EMBL" id="KHF24579.1"/>
    </source>
</evidence>
<dbReference type="Proteomes" id="UP000030856">
    <property type="component" value="Unassembled WGS sequence"/>
</dbReference>
<dbReference type="SUPFAM" id="SSF74650">
    <property type="entry name" value="Galactose mutarotase-like"/>
    <property type="match status" value="1"/>
</dbReference>
<dbReference type="Gene3D" id="2.70.98.10">
    <property type="match status" value="1"/>
</dbReference>
<dbReference type="AlphaFoldDB" id="A0A0B0H9M2"/>